<evidence type="ECO:0000256" key="2">
    <source>
        <dbReference type="ARBA" id="ARBA00006991"/>
    </source>
</evidence>
<evidence type="ECO:0000256" key="9">
    <source>
        <dbReference type="ARBA" id="ARBA00023163"/>
    </source>
</evidence>
<evidence type="ECO:0000256" key="12">
    <source>
        <dbReference type="SAM" id="MobiDB-lite"/>
    </source>
</evidence>
<dbReference type="PANTHER" id="PTHR24409:SF331">
    <property type="entry name" value="ZINC FINGER PROTEIN 322A"/>
    <property type="match status" value="1"/>
</dbReference>
<keyword evidence="6" id="KW-0862">Zinc</keyword>
<feature type="region of interest" description="Disordered" evidence="12">
    <location>
        <begin position="166"/>
        <end position="200"/>
    </location>
</feature>
<evidence type="ECO:0000256" key="5">
    <source>
        <dbReference type="ARBA" id="ARBA00022771"/>
    </source>
</evidence>
<dbReference type="PROSITE" id="PS00028">
    <property type="entry name" value="ZINC_FINGER_C2H2_1"/>
    <property type="match status" value="4"/>
</dbReference>
<comment type="similarity">
    <text evidence="2">Belongs to the krueppel C2H2-type zinc-finger protein family.</text>
</comment>
<feature type="domain" description="C2H2-type" evidence="13">
    <location>
        <begin position="415"/>
        <end position="438"/>
    </location>
</feature>
<keyword evidence="9" id="KW-0804">Transcription</keyword>
<dbReference type="SUPFAM" id="SSF57667">
    <property type="entry name" value="beta-beta-alpha zinc fingers"/>
    <property type="match status" value="2"/>
</dbReference>
<keyword evidence="5 11" id="KW-0863">Zinc-finger</keyword>
<dbReference type="OrthoDB" id="8113756at2759"/>
<feature type="domain" description="C2H2-type" evidence="13">
    <location>
        <begin position="501"/>
        <end position="524"/>
    </location>
</feature>
<dbReference type="InterPro" id="IPR036236">
    <property type="entry name" value="Znf_C2H2_sf"/>
</dbReference>
<name>A0A7J7K9L6_BUGNE</name>
<evidence type="ECO:0000313" key="15">
    <source>
        <dbReference type="Proteomes" id="UP000593567"/>
    </source>
</evidence>
<evidence type="ECO:0000313" key="14">
    <source>
        <dbReference type="EMBL" id="KAF6035340.1"/>
    </source>
</evidence>
<feature type="region of interest" description="Disordered" evidence="12">
    <location>
        <begin position="262"/>
        <end position="334"/>
    </location>
</feature>
<evidence type="ECO:0000256" key="4">
    <source>
        <dbReference type="ARBA" id="ARBA00022737"/>
    </source>
</evidence>
<evidence type="ECO:0000256" key="3">
    <source>
        <dbReference type="ARBA" id="ARBA00022723"/>
    </source>
</evidence>
<dbReference type="PANTHER" id="PTHR24409">
    <property type="entry name" value="ZINC FINGER PROTEIN 142"/>
    <property type="match status" value="1"/>
</dbReference>
<feature type="compositionally biased region" description="Polar residues" evidence="12">
    <location>
        <begin position="262"/>
        <end position="283"/>
    </location>
</feature>
<reference evidence="14" key="1">
    <citation type="submission" date="2020-06" db="EMBL/GenBank/DDBJ databases">
        <title>Draft genome of Bugula neritina, a colonial animal packing powerful symbionts and potential medicines.</title>
        <authorList>
            <person name="Rayko M."/>
        </authorList>
    </citation>
    <scope>NUCLEOTIDE SEQUENCE [LARGE SCALE GENOMIC DNA]</scope>
    <source>
        <strain evidence="14">Kwan_BN1</strain>
    </source>
</reference>
<evidence type="ECO:0000256" key="1">
    <source>
        <dbReference type="ARBA" id="ARBA00004123"/>
    </source>
</evidence>
<dbReference type="InterPro" id="IPR013087">
    <property type="entry name" value="Znf_C2H2_type"/>
</dbReference>
<dbReference type="Gene3D" id="3.30.160.60">
    <property type="entry name" value="Classic Zinc Finger"/>
    <property type="match status" value="3"/>
</dbReference>
<dbReference type="GO" id="GO:0005634">
    <property type="term" value="C:nucleus"/>
    <property type="evidence" value="ECO:0007669"/>
    <property type="project" value="UniProtKB-SubCell"/>
</dbReference>
<keyword evidence="3" id="KW-0479">Metal-binding</keyword>
<dbReference type="SMART" id="SM00355">
    <property type="entry name" value="ZnF_C2H2"/>
    <property type="match status" value="5"/>
</dbReference>
<dbReference type="PROSITE" id="PS50157">
    <property type="entry name" value="ZINC_FINGER_C2H2_2"/>
    <property type="match status" value="4"/>
</dbReference>
<dbReference type="GO" id="GO:0000981">
    <property type="term" value="F:DNA-binding transcription factor activity, RNA polymerase II-specific"/>
    <property type="evidence" value="ECO:0007669"/>
    <property type="project" value="TreeGrafter"/>
</dbReference>
<dbReference type="AlphaFoldDB" id="A0A7J7K9L6"/>
<keyword evidence="15" id="KW-1185">Reference proteome</keyword>
<evidence type="ECO:0000259" key="13">
    <source>
        <dbReference type="PROSITE" id="PS50157"/>
    </source>
</evidence>
<feature type="compositionally biased region" description="Polar residues" evidence="12">
    <location>
        <begin position="319"/>
        <end position="334"/>
    </location>
</feature>
<proteinExistence type="inferred from homology"/>
<protein>
    <recommendedName>
        <fullName evidence="13">C2H2-type domain-containing protein</fullName>
    </recommendedName>
</protein>
<accession>A0A7J7K9L6</accession>
<dbReference type="Pfam" id="PF00096">
    <property type="entry name" value="zf-C2H2"/>
    <property type="match status" value="2"/>
</dbReference>
<feature type="compositionally biased region" description="Polar residues" evidence="12">
    <location>
        <begin position="169"/>
        <end position="192"/>
    </location>
</feature>
<dbReference type="GO" id="GO:0000977">
    <property type="term" value="F:RNA polymerase II transcription regulatory region sequence-specific DNA binding"/>
    <property type="evidence" value="ECO:0007669"/>
    <property type="project" value="TreeGrafter"/>
</dbReference>
<dbReference type="EMBL" id="VXIV02000892">
    <property type="protein sequence ID" value="KAF6035340.1"/>
    <property type="molecule type" value="Genomic_DNA"/>
</dbReference>
<sequence>MLIKIQQICRNLPASYPVNIRRAVLYQIQRSRRSLLNLGQLYASLETLDVTQIVSTLLSIAPLRDEIQSRLWQTQPRARRKRRTRAEMEALSQKTTADGFKAVQLNIPNTLAIGKTTPVLDNTQVYKKKSRKGMPAKLNATKYSHLLHNQMPLAAFPVTGASDSGGFSAGTSSPGSNQSDAAYLGSNQSDVETSPVAPTVTPFRDSERLAEFDKTNLQSSILPFSYWNSFRLATSHLLYNYSNMMLPSLGTDILKSIESNTHPFHNASNHTVQNTTSPQTRTNYENKESQEEPYISIVDEEEESEKAEDLTTKRCAESPGSSVTTISTSAKEQNTTQQLTEINCPDCGVSVVLSDLTSHLQNECSNQYSASKKVSSEVNTLSKANWELCTICYQRVPEKNMLKHIKQRHSDKNEFRCEICNENFRNKSTLKRHKITHTSGGGHACSYCAKIFAKPELLRRHELLHTEVKRILWPCSKCDKSFSNKYNLAVHDRMHTGELPFPCPHCPEKFRVKCSMQNHIKSRHPQLHCRSPSPEAESLI</sequence>
<evidence type="ECO:0000256" key="6">
    <source>
        <dbReference type="ARBA" id="ARBA00022833"/>
    </source>
</evidence>
<evidence type="ECO:0000256" key="8">
    <source>
        <dbReference type="ARBA" id="ARBA00023125"/>
    </source>
</evidence>
<gene>
    <name evidence="14" type="ORF">EB796_006355</name>
</gene>
<keyword evidence="8" id="KW-0238">DNA-binding</keyword>
<feature type="domain" description="C2H2-type" evidence="13">
    <location>
        <begin position="473"/>
        <end position="500"/>
    </location>
</feature>
<organism evidence="14 15">
    <name type="scientific">Bugula neritina</name>
    <name type="common">Brown bryozoan</name>
    <name type="synonym">Sertularia neritina</name>
    <dbReference type="NCBI Taxonomy" id="10212"/>
    <lineage>
        <taxon>Eukaryota</taxon>
        <taxon>Metazoa</taxon>
        <taxon>Spiralia</taxon>
        <taxon>Lophotrochozoa</taxon>
        <taxon>Bryozoa</taxon>
        <taxon>Gymnolaemata</taxon>
        <taxon>Cheilostomatida</taxon>
        <taxon>Flustrina</taxon>
        <taxon>Buguloidea</taxon>
        <taxon>Bugulidae</taxon>
        <taxon>Bugula</taxon>
    </lineage>
</organism>
<evidence type="ECO:0000256" key="10">
    <source>
        <dbReference type="ARBA" id="ARBA00023242"/>
    </source>
</evidence>
<evidence type="ECO:0000256" key="11">
    <source>
        <dbReference type="PROSITE-ProRule" id="PRU00042"/>
    </source>
</evidence>
<keyword evidence="10" id="KW-0539">Nucleus</keyword>
<feature type="domain" description="C2H2-type" evidence="13">
    <location>
        <begin position="443"/>
        <end position="470"/>
    </location>
</feature>
<keyword evidence="7" id="KW-0805">Transcription regulation</keyword>
<comment type="caution">
    <text evidence="14">The sequence shown here is derived from an EMBL/GenBank/DDBJ whole genome shotgun (WGS) entry which is preliminary data.</text>
</comment>
<dbReference type="Proteomes" id="UP000593567">
    <property type="component" value="Unassembled WGS sequence"/>
</dbReference>
<keyword evidence="4" id="KW-0677">Repeat</keyword>
<dbReference type="GO" id="GO:0008270">
    <property type="term" value="F:zinc ion binding"/>
    <property type="evidence" value="ECO:0007669"/>
    <property type="project" value="UniProtKB-KW"/>
</dbReference>
<comment type="subcellular location">
    <subcellularLocation>
        <location evidence="1">Nucleus</location>
    </subcellularLocation>
</comment>
<feature type="compositionally biased region" description="Basic and acidic residues" evidence="12">
    <location>
        <begin position="307"/>
        <end position="316"/>
    </location>
</feature>
<evidence type="ECO:0000256" key="7">
    <source>
        <dbReference type="ARBA" id="ARBA00023015"/>
    </source>
</evidence>
<dbReference type="FunFam" id="3.30.160.60:FF:000965">
    <property type="entry name" value="Neurotrophin receptor-interacting factor homolog"/>
    <property type="match status" value="1"/>
</dbReference>